<name>A0A1I3E411_9SPHI</name>
<gene>
    <name evidence="1" type="ORF">SAMN05444682_101746</name>
</gene>
<reference evidence="1 2" key="1">
    <citation type="submission" date="2016-10" db="EMBL/GenBank/DDBJ databases">
        <authorList>
            <person name="de Groot N.N."/>
        </authorList>
    </citation>
    <scope>NUCLEOTIDE SEQUENCE [LARGE SCALE GENOMIC DNA]</scope>
    <source>
        <strain evidence="1 2">RK1</strain>
    </source>
</reference>
<dbReference type="RefSeq" id="WP_090624298.1">
    <property type="nucleotide sequence ID" value="NZ_FOQO01000001.1"/>
</dbReference>
<dbReference type="Proteomes" id="UP000198670">
    <property type="component" value="Unassembled WGS sequence"/>
</dbReference>
<sequence length="70" mass="7766">MKTFTTEILALDPASGVMKKWAGPYIQAESFEAAEHHCQENGMGYCEVTGQLVAEIDEETGIRIDFDNLN</sequence>
<evidence type="ECO:0000313" key="2">
    <source>
        <dbReference type="Proteomes" id="UP000198670"/>
    </source>
</evidence>
<proteinExistence type="predicted"/>
<dbReference type="AlphaFoldDB" id="A0A1I3E411"/>
<dbReference type="EMBL" id="FOQO01000001">
    <property type="protein sequence ID" value="SFH93431.1"/>
    <property type="molecule type" value="Genomic_DNA"/>
</dbReference>
<dbReference type="OrthoDB" id="799568at2"/>
<keyword evidence="2" id="KW-1185">Reference proteome</keyword>
<organism evidence="1 2">
    <name type="scientific">Parapedobacter indicus</name>
    <dbReference type="NCBI Taxonomy" id="1477437"/>
    <lineage>
        <taxon>Bacteria</taxon>
        <taxon>Pseudomonadati</taxon>
        <taxon>Bacteroidota</taxon>
        <taxon>Sphingobacteriia</taxon>
        <taxon>Sphingobacteriales</taxon>
        <taxon>Sphingobacteriaceae</taxon>
        <taxon>Parapedobacter</taxon>
    </lineage>
</organism>
<dbReference type="STRING" id="1477437.SAMN05444682_101746"/>
<accession>A0A1I3E411</accession>
<evidence type="ECO:0000313" key="1">
    <source>
        <dbReference type="EMBL" id="SFH93431.1"/>
    </source>
</evidence>
<protein>
    <submittedName>
        <fullName evidence="1">Uncharacterized protein</fullName>
    </submittedName>
</protein>